<evidence type="ECO:0000313" key="2">
    <source>
        <dbReference type="EMBL" id="KKK88042.1"/>
    </source>
</evidence>
<feature type="compositionally biased region" description="Polar residues" evidence="1">
    <location>
        <begin position="61"/>
        <end position="73"/>
    </location>
</feature>
<accession>A0A0F8Z2R1</accession>
<gene>
    <name evidence="2" type="ORF">LCGC14_2747150</name>
</gene>
<proteinExistence type="predicted"/>
<organism evidence="2">
    <name type="scientific">marine sediment metagenome</name>
    <dbReference type="NCBI Taxonomy" id="412755"/>
    <lineage>
        <taxon>unclassified sequences</taxon>
        <taxon>metagenomes</taxon>
        <taxon>ecological metagenomes</taxon>
    </lineage>
</organism>
<reference evidence="2" key="1">
    <citation type="journal article" date="2015" name="Nature">
        <title>Complex archaea that bridge the gap between prokaryotes and eukaryotes.</title>
        <authorList>
            <person name="Spang A."/>
            <person name="Saw J.H."/>
            <person name="Jorgensen S.L."/>
            <person name="Zaremba-Niedzwiedzka K."/>
            <person name="Martijn J."/>
            <person name="Lind A.E."/>
            <person name="van Eijk R."/>
            <person name="Schleper C."/>
            <person name="Guy L."/>
            <person name="Ettema T.J."/>
        </authorList>
    </citation>
    <scope>NUCLEOTIDE SEQUENCE</scope>
</reference>
<feature type="non-terminal residue" evidence="2">
    <location>
        <position position="81"/>
    </location>
</feature>
<dbReference type="EMBL" id="LAZR01050133">
    <property type="protein sequence ID" value="KKK88042.1"/>
    <property type="molecule type" value="Genomic_DNA"/>
</dbReference>
<feature type="region of interest" description="Disordered" evidence="1">
    <location>
        <begin position="21"/>
        <end position="81"/>
    </location>
</feature>
<sequence length="81" mass="8860">MTSEICAKCGMLKTSHPTRYCEKFKPQNHSPQNKGNRAIKHAPEDTEPDVNVLRNGKAESSKSMPSGSGNENHSPIAPVRT</sequence>
<comment type="caution">
    <text evidence="2">The sequence shown here is derived from an EMBL/GenBank/DDBJ whole genome shotgun (WGS) entry which is preliminary data.</text>
</comment>
<dbReference type="AlphaFoldDB" id="A0A0F8Z2R1"/>
<protein>
    <submittedName>
        <fullName evidence="2">Uncharacterized protein</fullName>
    </submittedName>
</protein>
<name>A0A0F8Z2R1_9ZZZZ</name>
<evidence type="ECO:0000256" key="1">
    <source>
        <dbReference type="SAM" id="MobiDB-lite"/>
    </source>
</evidence>